<evidence type="ECO:0000259" key="2">
    <source>
        <dbReference type="Pfam" id="PF20059"/>
    </source>
</evidence>
<dbReference type="EMBL" id="JBHSZO010000005">
    <property type="protein sequence ID" value="MFC7217555.1"/>
    <property type="molecule type" value="Genomic_DNA"/>
</dbReference>
<feature type="domain" description="DUF6458" evidence="2">
    <location>
        <begin position="1"/>
        <end position="56"/>
    </location>
</feature>
<dbReference type="Proteomes" id="UP001596413">
    <property type="component" value="Unassembled WGS sequence"/>
</dbReference>
<keyword evidence="1" id="KW-0472">Membrane</keyword>
<evidence type="ECO:0000313" key="4">
    <source>
        <dbReference type="Proteomes" id="UP001596413"/>
    </source>
</evidence>
<evidence type="ECO:0000256" key="1">
    <source>
        <dbReference type="SAM" id="Phobius"/>
    </source>
</evidence>
<organism evidence="3 4">
    <name type="scientific">Streptomyces polyrhachis</name>
    <dbReference type="NCBI Taxonomy" id="1282885"/>
    <lineage>
        <taxon>Bacteria</taxon>
        <taxon>Bacillati</taxon>
        <taxon>Actinomycetota</taxon>
        <taxon>Actinomycetes</taxon>
        <taxon>Kitasatosporales</taxon>
        <taxon>Streptomycetaceae</taxon>
        <taxon>Streptomyces</taxon>
    </lineage>
</organism>
<gene>
    <name evidence="3" type="ORF">ACFQLX_05105</name>
</gene>
<dbReference type="Pfam" id="PF20059">
    <property type="entry name" value="DUF6458"/>
    <property type="match status" value="1"/>
</dbReference>
<keyword evidence="1" id="KW-1133">Transmembrane helix</keyword>
<feature type="transmembrane region" description="Helical" evidence="1">
    <location>
        <begin position="29"/>
        <end position="50"/>
    </location>
</feature>
<comment type="caution">
    <text evidence="3">The sequence shown here is derived from an EMBL/GenBank/DDBJ whole genome shotgun (WGS) entry which is preliminary data.</text>
</comment>
<proteinExistence type="predicted"/>
<protein>
    <submittedName>
        <fullName evidence="3">DUF6458 family protein</fullName>
    </submittedName>
</protein>
<keyword evidence="4" id="KW-1185">Reference proteome</keyword>
<reference evidence="4" key="1">
    <citation type="journal article" date="2019" name="Int. J. Syst. Evol. Microbiol.">
        <title>The Global Catalogue of Microorganisms (GCM) 10K type strain sequencing project: providing services to taxonomists for standard genome sequencing and annotation.</title>
        <authorList>
            <consortium name="The Broad Institute Genomics Platform"/>
            <consortium name="The Broad Institute Genome Sequencing Center for Infectious Disease"/>
            <person name="Wu L."/>
            <person name="Ma J."/>
        </authorList>
    </citation>
    <scope>NUCLEOTIDE SEQUENCE [LARGE SCALE GENOMIC DNA]</scope>
    <source>
        <strain evidence="4">CGMCC 1.13681</strain>
    </source>
</reference>
<accession>A0ABW2G9S8</accession>
<keyword evidence="1" id="KW-0812">Transmembrane</keyword>
<evidence type="ECO:0000313" key="3">
    <source>
        <dbReference type="EMBL" id="MFC7217555.1"/>
    </source>
</evidence>
<dbReference type="InterPro" id="IPR045597">
    <property type="entry name" value="DUF6458"/>
</dbReference>
<name>A0ABW2G9S8_9ACTN</name>
<dbReference type="RefSeq" id="WP_386412379.1">
    <property type="nucleotide sequence ID" value="NZ_JBHSZO010000005.1"/>
</dbReference>
<sequence length="73" mass="7923">MGMGGCIFLIAAGAILLLGVDWQVEGANLDLIGLIMFLVGVFGVGAYVTIYKRRRMQAPPPAAPVVEEHRYFE</sequence>